<protein>
    <submittedName>
        <fullName evidence="3">Uncharacterized protein</fullName>
    </submittedName>
</protein>
<keyword evidence="2" id="KW-0732">Signal</keyword>
<feature type="transmembrane region" description="Helical" evidence="1">
    <location>
        <begin position="235"/>
        <end position="256"/>
    </location>
</feature>
<evidence type="ECO:0000313" key="3">
    <source>
        <dbReference type="EMBL" id="GBG85820.1"/>
    </source>
</evidence>
<keyword evidence="1" id="KW-0812">Transmembrane</keyword>
<proteinExistence type="predicted"/>
<dbReference type="Proteomes" id="UP000265515">
    <property type="component" value="Unassembled WGS sequence"/>
</dbReference>
<organism evidence="3 4">
    <name type="scientific">Chara braunii</name>
    <name type="common">Braun's stonewort</name>
    <dbReference type="NCBI Taxonomy" id="69332"/>
    <lineage>
        <taxon>Eukaryota</taxon>
        <taxon>Viridiplantae</taxon>
        <taxon>Streptophyta</taxon>
        <taxon>Charophyceae</taxon>
        <taxon>Charales</taxon>
        <taxon>Characeae</taxon>
        <taxon>Chara</taxon>
    </lineage>
</organism>
<evidence type="ECO:0000256" key="2">
    <source>
        <dbReference type="SAM" id="SignalP"/>
    </source>
</evidence>
<keyword evidence="1" id="KW-1133">Transmembrane helix</keyword>
<dbReference type="EMBL" id="BFEA01000536">
    <property type="protein sequence ID" value="GBG85820.1"/>
    <property type="molecule type" value="Genomic_DNA"/>
</dbReference>
<dbReference type="AlphaFoldDB" id="A0A388LU28"/>
<evidence type="ECO:0000256" key="1">
    <source>
        <dbReference type="SAM" id="Phobius"/>
    </source>
</evidence>
<dbReference type="Gramene" id="GBG85820">
    <property type="protein sequence ID" value="GBG85820"/>
    <property type="gene ID" value="CBR_g40630"/>
</dbReference>
<comment type="caution">
    <text evidence="3">The sequence shown here is derived from an EMBL/GenBank/DDBJ whole genome shotgun (WGS) entry which is preliminary data.</text>
</comment>
<feature type="chain" id="PRO_5017382290" evidence="2">
    <location>
        <begin position="39"/>
        <end position="261"/>
    </location>
</feature>
<feature type="signal peptide" evidence="2">
    <location>
        <begin position="1"/>
        <end position="38"/>
    </location>
</feature>
<accession>A0A388LU28</accession>
<keyword evidence="4" id="KW-1185">Reference proteome</keyword>
<reference evidence="3 4" key="1">
    <citation type="journal article" date="2018" name="Cell">
        <title>The Chara Genome: Secondary Complexity and Implications for Plant Terrestrialization.</title>
        <authorList>
            <person name="Nishiyama T."/>
            <person name="Sakayama H."/>
            <person name="Vries J.D."/>
            <person name="Buschmann H."/>
            <person name="Saint-Marcoux D."/>
            <person name="Ullrich K.K."/>
            <person name="Haas F.B."/>
            <person name="Vanderstraeten L."/>
            <person name="Becker D."/>
            <person name="Lang D."/>
            <person name="Vosolsobe S."/>
            <person name="Rombauts S."/>
            <person name="Wilhelmsson P.K.I."/>
            <person name="Janitza P."/>
            <person name="Kern R."/>
            <person name="Heyl A."/>
            <person name="Rumpler F."/>
            <person name="Villalobos L.I.A.C."/>
            <person name="Clay J.M."/>
            <person name="Skokan R."/>
            <person name="Toyoda A."/>
            <person name="Suzuki Y."/>
            <person name="Kagoshima H."/>
            <person name="Schijlen E."/>
            <person name="Tajeshwar N."/>
            <person name="Catarino B."/>
            <person name="Hetherington A.J."/>
            <person name="Saltykova A."/>
            <person name="Bonnot C."/>
            <person name="Breuninger H."/>
            <person name="Symeonidi A."/>
            <person name="Radhakrishnan G.V."/>
            <person name="Van Nieuwerburgh F."/>
            <person name="Deforce D."/>
            <person name="Chang C."/>
            <person name="Karol K.G."/>
            <person name="Hedrich R."/>
            <person name="Ulvskov P."/>
            <person name="Glockner G."/>
            <person name="Delwiche C.F."/>
            <person name="Petrasek J."/>
            <person name="Van de Peer Y."/>
            <person name="Friml J."/>
            <person name="Beilby M."/>
            <person name="Dolan L."/>
            <person name="Kohara Y."/>
            <person name="Sugano S."/>
            <person name="Fujiyama A."/>
            <person name="Delaux P.-M."/>
            <person name="Quint M."/>
            <person name="TheiBen G."/>
            <person name="Hagemann M."/>
            <person name="Harholt J."/>
            <person name="Dunand C."/>
            <person name="Zachgo S."/>
            <person name="Langdale J."/>
            <person name="Maumus F."/>
            <person name="Straeten D.V.D."/>
            <person name="Gould S.B."/>
            <person name="Rensing S.A."/>
        </authorList>
    </citation>
    <scope>NUCLEOTIDE SEQUENCE [LARGE SCALE GENOMIC DNA]</scope>
    <source>
        <strain evidence="3 4">S276</strain>
    </source>
</reference>
<sequence length="261" mass="27487">MAFARPSAPASLPPACVHPLVAALVVVVLLLTSPLAPAKSPTGSGSESEYVIAKAITCASQGCDMLPKKNETFRIYTLASDSLTLPLNFSWRCAGDASAGKDSAPKSLPSAAEIEDSSAKDMPKLVVEKVGGGETLGDVNNIVSYTPLTLDINDFPDYSSSATNVTVTRNPDYLGLSISCTWMLDTFHGCKLDNPLMRAYTIVWTNSSSAAKSSSDFARQASGSTSLRAALGVTWWAWWGTTTALAALCAPLLAALRMPTF</sequence>
<name>A0A388LU28_CHABU</name>
<gene>
    <name evidence="3" type="ORF">CBR_g40630</name>
</gene>
<keyword evidence="1" id="KW-0472">Membrane</keyword>
<evidence type="ECO:0000313" key="4">
    <source>
        <dbReference type="Proteomes" id="UP000265515"/>
    </source>
</evidence>